<organism evidence="3 4">
    <name type="scientific">Dactylosporangium aurantiacum</name>
    <dbReference type="NCBI Taxonomy" id="35754"/>
    <lineage>
        <taxon>Bacteria</taxon>
        <taxon>Bacillati</taxon>
        <taxon>Actinomycetota</taxon>
        <taxon>Actinomycetes</taxon>
        <taxon>Micromonosporales</taxon>
        <taxon>Micromonosporaceae</taxon>
        <taxon>Dactylosporangium</taxon>
    </lineage>
</organism>
<sequence>MSHLGFEDDDTAGGELRALMLAVDVPASGADLHRAITAGRRARRRSALTGATAGVAVLAAVGTFVAFGPMRAGPSRVEGPPASAAPVPSPSGGASASAGPLPALSSRPLTDAKGAVVTCRSTALALPAGAVDGFTTSIDPTGRLVGGHAGNGSRTPVIWRDGRPEVVPGVTGQVQDVASDGTAVGFSGDEDAKGWLVRGGKVTVLALPPGYRTATPAAVNASGVAVGLVGTGQGAFDGVPARWSADGTVHLLTIPAGIGRPELGSDAQDIADDGTVVGTANGVAMRWSPDGTPHPLAVAVSGNSNSRAQSIAGRYAFGVENGAAVRWDLQTGQAVVLRQSGAFSSRGGTPGGRAIVSSDGSVPSVLVAEGGAAVALEGPNRETGSLTGMSLDGRIIAGNLTSGATNQAVTWTCGA</sequence>
<keyword evidence="2" id="KW-1133">Transmembrane helix</keyword>
<dbReference type="KEGG" id="daur:Daura_31615"/>
<protein>
    <submittedName>
        <fullName evidence="3">Uncharacterized protein</fullName>
    </submittedName>
</protein>
<gene>
    <name evidence="3" type="ORF">Daura_31615</name>
</gene>
<accession>A0A9Q9IA91</accession>
<feature type="region of interest" description="Disordered" evidence="1">
    <location>
        <begin position="74"/>
        <end position="105"/>
    </location>
</feature>
<dbReference type="RefSeq" id="WP_033364722.1">
    <property type="nucleotide sequence ID" value="NZ_CP073767.1"/>
</dbReference>
<proteinExistence type="predicted"/>
<keyword evidence="4" id="KW-1185">Reference proteome</keyword>
<dbReference type="Proteomes" id="UP001058003">
    <property type="component" value="Chromosome"/>
</dbReference>
<dbReference type="AlphaFoldDB" id="A0A9Q9IA91"/>
<dbReference type="OrthoDB" id="3357943at2"/>
<reference evidence="3" key="1">
    <citation type="submission" date="2021-04" db="EMBL/GenBank/DDBJ databases">
        <title>Dactylosporangium aurantiacum NRRL B-8018 full assembly.</title>
        <authorList>
            <person name="Hartkoorn R.C."/>
            <person name="Beaudoing E."/>
            <person name="Hot D."/>
        </authorList>
    </citation>
    <scope>NUCLEOTIDE SEQUENCE</scope>
    <source>
        <strain evidence="3">NRRL B-8018</strain>
    </source>
</reference>
<evidence type="ECO:0000313" key="3">
    <source>
        <dbReference type="EMBL" id="UWZ51291.1"/>
    </source>
</evidence>
<keyword evidence="2" id="KW-0812">Transmembrane</keyword>
<feature type="compositionally biased region" description="Low complexity" evidence="1">
    <location>
        <begin position="79"/>
        <end position="105"/>
    </location>
</feature>
<evidence type="ECO:0000256" key="2">
    <source>
        <dbReference type="SAM" id="Phobius"/>
    </source>
</evidence>
<evidence type="ECO:0000256" key="1">
    <source>
        <dbReference type="SAM" id="MobiDB-lite"/>
    </source>
</evidence>
<evidence type="ECO:0000313" key="4">
    <source>
        <dbReference type="Proteomes" id="UP001058003"/>
    </source>
</evidence>
<keyword evidence="2" id="KW-0472">Membrane</keyword>
<name>A0A9Q9IA91_9ACTN</name>
<dbReference type="EMBL" id="CP073767">
    <property type="protein sequence ID" value="UWZ51291.1"/>
    <property type="molecule type" value="Genomic_DNA"/>
</dbReference>
<feature type="transmembrane region" description="Helical" evidence="2">
    <location>
        <begin position="47"/>
        <end position="67"/>
    </location>
</feature>